<proteinExistence type="predicted"/>
<dbReference type="EMBL" id="JANPWB010000002">
    <property type="protein sequence ID" value="KAJ1209283.1"/>
    <property type="molecule type" value="Genomic_DNA"/>
</dbReference>
<evidence type="ECO:0000313" key="3">
    <source>
        <dbReference type="Proteomes" id="UP001066276"/>
    </source>
</evidence>
<feature type="compositionally biased region" description="Basic and acidic residues" evidence="1">
    <location>
        <begin position="8"/>
        <end position="30"/>
    </location>
</feature>
<reference evidence="2" key="1">
    <citation type="journal article" date="2022" name="bioRxiv">
        <title>Sequencing and chromosome-scale assembly of the giantPleurodeles waltlgenome.</title>
        <authorList>
            <person name="Brown T."/>
            <person name="Elewa A."/>
            <person name="Iarovenko S."/>
            <person name="Subramanian E."/>
            <person name="Araus A.J."/>
            <person name="Petzold A."/>
            <person name="Susuki M."/>
            <person name="Suzuki K.-i.T."/>
            <person name="Hayashi T."/>
            <person name="Toyoda A."/>
            <person name="Oliveira C."/>
            <person name="Osipova E."/>
            <person name="Leigh N.D."/>
            <person name="Simon A."/>
            <person name="Yun M.H."/>
        </authorList>
    </citation>
    <scope>NUCLEOTIDE SEQUENCE</scope>
    <source>
        <strain evidence="2">20211129_DDA</strain>
        <tissue evidence="2">Liver</tissue>
    </source>
</reference>
<organism evidence="2 3">
    <name type="scientific">Pleurodeles waltl</name>
    <name type="common">Iberian ribbed newt</name>
    <dbReference type="NCBI Taxonomy" id="8319"/>
    <lineage>
        <taxon>Eukaryota</taxon>
        <taxon>Metazoa</taxon>
        <taxon>Chordata</taxon>
        <taxon>Craniata</taxon>
        <taxon>Vertebrata</taxon>
        <taxon>Euteleostomi</taxon>
        <taxon>Amphibia</taxon>
        <taxon>Batrachia</taxon>
        <taxon>Caudata</taxon>
        <taxon>Salamandroidea</taxon>
        <taxon>Salamandridae</taxon>
        <taxon>Pleurodelinae</taxon>
        <taxon>Pleurodeles</taxon>
    </lineage>
</organism>
<evidence type="ECO:0000256" key="1">
    <source>
        <dbReference type="SAM" id="MobiDB-lite"/>
    </source>
</evidence>
<keyword evidence="3" id="KW-1185">Reference proteome</keyword>
<feature type="compositionally biased region" description="Basic and acidic residues" evidence="1">
    <location>
        <begin position="45"/>
        <end position="59"/>
    </location>
</feature>
<evidence type="ECO:0000313" key="2">
    <source>
        <dbReference type="EMBL" id="KAJ1209283.1"/>
    </source>
</evidence>
<gene>
    <name evidence="2" type="ORF">NDU88_004661</name>
</gene>
<dbReference type="AlphaFoldDB" id="A0AAV7W5L9"/>
<sequence>MECEGDAGGERDANVKQDEEADAVLEKGDMGQESEEDSGGASHIGELHSSHIQDAETRHVPGGTWLAQHPVLRENESAYECESVPVFRWGWDRRLGPCAFWVLQSPLDLLLVASHAAGE</sequence>
<accession>A0AAV7W5L9</accession>
<feature type="region of interest" description="Disordered" evidence="1">
    <location>
        <begin position="1"/>
        <end position="61"/>
    </location>
</feature>
<name>A0AAV7W5L9_PLEWA</name>
<comment type="caution">
    <text evidence="2">The sequence shown here is derived from an EMBL/GenBank/DDBJ whole genome shotgun (WGS) entry which is preliminary data.</text>
</comment>
<dbReference type="Proteomes" id="UP001066276">
    <property type="component" value="Chromosome 1_2"/>
</dbReference>
<protein>
    <submittedName>
        <fullName evidence="2">Uncharacterized protein</fullName>
    </submittedName>
</protein>